<evidence type="ECO:0000256" key="3">
    <source>
        <dbReference type="ARBA" id="ARBA00023163"/>
    </source>
</evidence>
<reference evidence="5" key="1">
    <citation type="submission" date="2019-08" db="EMBL/GenBank/DDBJ databases">
        <authorList>
            <person name="Kucharzyk K."/>
            <person name="Murdoch R.W."/>
            <person name="Higgins S."/>
            <person name="Loffler F."/>
        </authorList>
    </citation>
    <scope>NUCLEOTIDE SEQUENCE</scope>
</reference>
<evidence type="ECO:0000259" key="4">
    <source>
        <dbReference type="PROSITE" id="PS01124"/>
    </source>
</evidence>
<proteinExistence type="predicted"/>
<dbReference type="InterPro" id="IPR018060">
    <property type="entry name" value="HTH_AraC"/>
</dbReference>
<keyword evidence="2" id="KW-0238">DNA-binding</keyword>
<dbReference type="EMBL" id="VSSQ01070675">
    <property type="protein sequence ID" value="MPN22444.1"/>
    <property type="molecule type" value="Genomic_DNA"/>
</dbReference>
<dbReference type="InterPro" id="IPR020449">
    <property type="entry name" value="Tscrpt_reg_AraC-type_HTH"/>
</dbReference>
<keyword evidence="1" id="KW-0805">Transcription regulation</keyword>
<dbReference type="InterPro" id="IPR009057">
    <property type="entry name" value="Homeodomain-like_sf"/>
</dbReference>
<protein>
    <submittedName>
        <fullName evidence="5">HTH-type transcriptional activator RhaR</fullName>
    </submittedName>
</protein>
<dbReference type="Gene3D" id="1.10.10.60">
    <property type="entry name" value="Homeodomain-like"/>
    <property type="match status" value="2"/>
</dbReference>
<dbReference type="PROSITE" id="PS00041">
    <property type="entry name" value="HTH_ARAC_FAMILY_1"/>
    <property type="match status" value="1"/>
</dbReference>
<sequence length="196" mass="22788">MKQIGFSKENPVISIPFPEKVFCYMKEMSESEMSAQNALYFNGMMQLVLSVMTSEVAIPPVLVSNHRRIMNYMGNQYVTILKSMIENSYSERLPVDTLARRLGFNRSYLTNLFKQHTGMSIKQYILDVRMQQAILRLQMNKLSVQQIALECGFSDALYFSRLFKKRFGVSPSMYCCVIEESDRETNMEMRTNEETT</sequence>
<accession>A0A645GEL9</accession>
<dbReference type="SUPFAM" id="SSF46689">
    <property type="entry name" value="Homeodomain-like"/>
    <property type="match status" value="2"/>
</dbReference>
<dbReference type="InterPro" id="IPR018062">
    <property type="entry name" value="HTH_AraC-typ_CS"/>
</dbReference>
<dbReference type="PANTHER" id="PTHR43280:SF2">
    <property type="entry name" value="HTH-TYPE TRANSCRIPTIONAL REGULATOR EXSA"/>
    <property type="match status" value="1"/>
</dbReference>
<dbReference type="AlphaFoldDB" id="A0A645GEL9"/>
<evidence type="ECO:0000256" key="1">
    <source>
        <dbReference type="ARBA" id="ARBA00023015"/>
    </source>
</evidence>
<evidence type="ECO:0000313" key="5">
    <source>
        <dbReference type="EMBL" id="MPN22444.1"/>
    </source>
</evidence>
<dbReference type="SMART" id="SM00342">
    <property type="entry name" value="HTH_ARAC"/>
    <property type="match status" value="1"/>
</dbReference>
<dbReference type="GO" id="GO:0043565">
    <property type="term" value="F:sequence-specific DNA binding"/>
    <property type="evidence" value="ECO:0007669"/>
    <property type="project" value="InterPro"/>
</dbReference>
<evidence type="ECO:0000256" key="2">
    <source>
        <dbReference type="ARBA" id="ARBA00023125"/>
    </source>
</evidence>
<dbReference type="Pfam" id="PF12833">
    <property type="entry name" value="HTH_18"/>
    <property type="match status" value="1"/>
</dbReference>
<dbReference type="PANTHER" id="PTHR43280">
    <property type="entry name" value="ARAC-FAMILY TRANSCRIPTIONAL REGULATOR"/>
    <property type="match status" value="1"/>
</dbReference>
<gene>
    <name evidence="5" type="primary">rhaR_162</name>
    <name evidence="5" type="ORF">SDC9_169827</name>
</gene>
<dbReference type="PROSITE" id="PS01124">
    <property type="entry name" value="HTH_ARAC_FAMILY_2"/>
    <property type="match status" value="1"/>
</dbReference>
<keyword evidence="3" id="KW-0804">Transcription</keyword>
<dbReference type="GO" id="GO:0003700">
    <property type="term" value="F:DNA-binding transcription factor activity"/>
    <property type="evidence" value="ECO:0007669"/>
    <property type="project" value="InterPro"/>
</dbReference>
<organism evidence="5">
    <name type="scientific">bioreactor metagenome</name>
    <dbReference type="NCBI Taxonomy" id="1076179"/>
    <lineage>
        <taxon>unclassified sequences</taxon>
        <taxon>metagenomes</taxon>
        <taxon>ecological metagenomes</taxon>
    </lineage>
</organism>
<feature type="domain" description="HTH araC/xylS-type" evidence="4">
    <location>
        <begin position="79"/>
        <end position="177"/>
    </location>
</feature>
<dbReference type="PRINTS" id="PR00032">
    <property type="entry name" value="HTHARAC"/>
</dbReference>
<name>A0A645GEL9_9ZZZZ</name>
<comment type="caution">
    <text evidence="5">The sequence shown here is derived from an EMBL/GenBank/DDBJ whole genome shotgun (WGS) entry which is preliminary data.</text>
</comment>